<gene>
    <name evidence="2" type="ORF">DXT89_18860</name>
</gene>
<reference evidence="2 3" key="1">
    <citation type="submission" date="2018-08" db="EMBL/GenBank/DDBJ databases">
        <title>Genome sequencing of Agrobacterium vitis strain ICMP 10754.</title>
        <authorList>
            <person name="Visnovsky S.B."/>
            <person name="Pitman A.R."/>
        </authorList>
    </citation>
    <scope>NUCLEOTIDE SEQUENCE [LARGE SCALE GENOMIC DNA]</scope>
    <source>
        <strain evidence="2 3">ICMP 10754</strain>
    </source>
</reference>
<proteinExistence type="predicted"/>
<evidence type="ECO:0008006" key="4">
    <source>
        <dbReference type="Google" id="ProtNLM"/>
    </source>
</evidence>
<name>A0A368NLS0_AGRVI</name>
<keyword evidence="1" id="KW-0472">Membrane</keyword>
<evidence type="ECO:0000256" key="1">
    <source>
        <dbReference type="SAM" id="Phobius"/>
    </source>
</evidence>
<keyword evidence="1" id="KW-0812">Transmembrane</keyword>
<evidence type="ECO:0000313" key="3">
    <source>
        <dbReference type="Proteomes" id="UP000436911"/>
    </source>
</evidence>
<evidence type="ECO:0000313" key="2">
    <source>
        <dbReference type="EMBL" id="KAA3525381.1"/>
    </source>
</evidence>
<keyword evidence="1" id="KW-1133">Transmembrane helix</keyword>
<dbReference type="EMBL" id="QUSG01000012">
    <property type="protein sequence ID" value="KAA3525381.1"/>
    <property type="molecule type" value="Genomic_DNA"/>
</dbReference>
<dbReference type="Proteomes" id="UP000436911">
    <property type="component" value="Unassembled WGS sequence"/>
</dbReference>
<feature type="transmembrane region" description="Helical" evidence="1">
    <location>
        <begin position="57"/>
        <end position="74"/>
    </location>
</feature>
<dbReference type="AlphaFoldDB" id="A0A368NLS0"/>
<organism evidence="2 3">
    <name type="scientific">Agrobacterium vitis</name>
    <name type="common">Rhizobium vitis</name>
    <dbReference type="NCBI Taxonomy" id="373"/>
    <lineage>
        <taxon>Bacteria</taxon>
        <taxon>Pseudomonadati</taxon>
        <taxon>Pseudomonadota</taxon>
        <taxon>Alphaproteobacteria</taxon>
        <taxon>Hyphomicrobiales</taxon>
        <taxon>Rhizobiaceae</taxon>
        <taxon>Rhizobium/Agrobacterium group</taxon>
        <taxon>Agrobacterium</taxon>
    </lineage>
</organism>
<comment type="caution">
    <text evidence="2">The sequence shown here is derived from an EMBL/GenBank/DDBJ whole genome shotgun (WGS) entry which is preliminary data.</text>
</comment>
<sequence>MTIVFIVVLVLACGVVGATMPPRRLGSRFTKLDYSQAYDNLQKPISRKTAFWMKMRLLLLLVALVGLIGFLCIVL</sequence>
<accession>A0A368NLS0</accession>
<protein>
    <recommendedName>
        <fullName evidence="4">Transmembrane protein</fullName>
    </recommendedName>
</protein>